<reference evidence="8" key="1">
    <citation type="journal article" date="2020" name="Stud. Mycol.">
        <title>101 Dothideomycetes genomes: a test case for predicting lifestyles and emergence of pathogens.</title>
        <authorList>
            <person name="Haridas S."/>
            <person name="Albert R."/>
            <person name="Binder M."/>
            <person name="Bloem J."/>
            <person name="Labutti K."/>
            <person name="Salamov A."/>
            <person name="Andreopoulos B."/>
            <person name="Baker S."/>
            <person name="Barry K."/>
            <person name="Bills G."/>
            <person name="Bluhm B."/>
            <person name="Cannon C."/>
            <person name="Castanera R."/>
            <person name="Culley D."/>
            <person name="Daum C."/>
            <person name="Ezra D."/>
            <person name="Gonzalez J."/>
            <person name="Henrissat B."/>
            <person name="Kuo A."/>
            <person name="Liang C."/>
            <person name="Lipzen A."/>
            <person name="Lutzoni F."/>
            <person name="Magnuson J."/>
            <person name="Mondo S."/>
            <person name="Nolan M."/>
            <person name="Ohm R."/>
            <person name="Pangilinan J."/>
            <person name="Park H.-J."/>
            <person name="Ramirez L."/>
            <person name="Alfaro M."/>
            <person name="Sun H."/>
            <person name="Tritt A."/>
            <person name="Yoshinaga Y."/>
            <person name="Zwiers L.-H."/>
            <person name="Turgeon B."/>
            <person name="Goodwin S."/>
            <person name="Spatafora J."/>
            <person name="Crous P."/>
            <person name="Grigoriev I."/>
        </authorList>
    </citation>
    <scope>NUCLEOTIDE SEQUENCE</scope>
    <source>
        <strain evidence="8">CBS 119687</strain>
    </source>
</reference>
<dbReference type="CDD" id="cd11878">
    <property type="entry name" value="SH3_Bem1p_1"/>
    <property type="match status" value="1"/>
</dbReference>
<dbReference type="SUPFAM" id="SSF50044">
    <property type="entry name" value="SH3-domain"/>
    <property type="match status" value="2"/>
</dbReference>
<dbReference type="FunFam" id="2.30.30.40:FF:000093">
    <property type="entry name" value="Protein kinase activator Bem1"/>
    <property type="match status" value="1"/>
</dbReference>
<dbReference type="PROSITE" id="PS50195">
    <property type="entry name" value="PX"/>
    <property type="match status" value="1"/>
</dbReference>
<feature type="compositionally biased region" description="Low complexity" evidence="4">
    <location>
        <begin position="372"/>
        <end position="388"/>
    </location>
</feature>
<dbReference type="Pfam" id="PF00787">
    <property type="entry name" value="PX"/>
    <property type="match status" value="1"/>
</dbReference>
<dbReference type="GeneID" id="54411300"/>
<dbReference type="RefSeq" id="XP_033519315.1">
    <property type="nucleotide sequence ID" value="XM_033670868.1"/>
</dbReference>
<feature type="region of interest" description="Disordered" evidence="4">
    <location>
        <begin position="160"/>
        <end position="224"/>
    </location>
</feature>
<dbReference type="GO" id="GO:0035091">
    <property type="term" value="F:phosphatidylinositol binding"/>
    <property type="evidence" value="ECO:0007669"/>
    <property type="project" value="InterPro"/>
</dbReference>
<evidence type="ECO:0000256" key="1">
    <source>
        <dbReference type="ARBA" id="ARBA00022443"/>
    </source>
</evidence>
<dbReference type="InterPro" id="IPR036028">
    <property type="entry name" value="SH3-like_dom_sf"/>
</dbReference>
<protein>
    <recommendedName>
        <fullName evidence="10">Scaffold protein Scd2</fullName>
    </recommendedName>
</protein>
<feature type="domain" description="SH3" evidence="5">
    <location>
        <begin position="243"/>
        <end position="305"/>
    </location>
</feature>
<dbReference type="PANTHER" id="PTHR15706">
    <property type="entry name" value="SH3 MULTIPLE DOMAIN"/>
    <property type="match status" value="1"/>
</dbReference>
<dbReference type="Pfam" id="PF00018">
    <property type="entry name" value="SH3_1"/>
    <property type="match status" value="2"/>
</dbReference>
<dbReference type="InterPro" id="IPR001683">
    <property type="entry name" value="PX_dom"/>
</dbReference>
<keyword evidence="2" id="KW-0677">Repeat</keyword>
<evidence type="ECO:0000256" key="3">
    <source>
        <dbReference type="PROSITE-ProRule" id="PRU00192"/>
    </source>
</evidence>
<dbReference type="CDD" id="cd06890">
    <property type="entry name" value="PX_Bem1p"/>
    <property type="match status" value="1"/>
</dbReference>
<dbReference type="PROSITE" id="PS50002">
    <property type="entry name" value="SH3"/>
    <property type="match status" value="2"/>
</dbReference>
<dbReference type="EMBL" id="ML977517">
    <property type="protein sequence ID" value="KAF2124922.1"/>
    <property type="molecule type" value="Genomic_DNA"/>
</dbReference>
<accession>A0A6A5ZYV2</accession>
<dbReference type="InterPro" id="IPR000270">
    <property type="entry name" value="PB1_dom"/>
</dbReference>
<feature type="compositionally biased region" description="Polar residues" evidence="4">
    <location>
        <begin position="563"/>
        <end position="581"/>
    </location>
</feature>
<feature type="compositionally biased region" description="Basic and acidic residues" evidence="4">
    <location>
        <begin position="25"/>
        <end position="36"/>
    </location>
</feature>
<dbReference type="InterPro" id="IPR051228">
    <property type="entry name" value="NADPH_Oxidase/PX-Domain"/>
</dbReference>
<dbReference type="AlphaFoldDB" id="A0A6A5ZYV2"/>
<feature type="region of interest" description="Disordered" evidence="4">
    <location>
        <begin position="1"/>
        <end position="55"/>
    </location>
</feature>
<feature type="compositionally biased region" description="Basic and acidic residues" evidence="4">
    <location>
        <begin position="44"/>
        <end position="53"/>
    </location>
</feature>
<dbReference type="GO" id="GO:0000747">
    <property type="term" value="P:conjugation with cellular fusion"/>
    <property type="evidence" value="ECO:0007669"/>
    <property type="project" value="TreeGrafter"/>
</dbReference>
<feature type="domain" description="PX" evidence="6">
    <location>
        <begin position="393"/>
        <end position="514"/>
    </location>
</feature>
<dbReference type="PANTHER" id="PTHR15706:SF2">
    <property type="entry name" value="SH3 AND PX DOMAIN-CONTAINING PROTEIN 2A"/>
    <property type="match status" value="1"/>
</dbReference>
<evidence type="ECO:0008006" key="10">
    <source>
        <dbReference type="Google" id="ProtNLM"/>
    </source>
</evidence>
<dbReference type="Pfam" id="PF00564">
    <property type="entry name" value="PB1"/>
    <property type="match status" value="1"/>
</dbReference>
<proteinExistence type="predicted"/>
<feature type="domain" description="SH3" evidence="5">
    <location>
        <begin position="94"/>
        <end position="160"/>
    </location>
</feature>
<dbReference type="SMART" id="SM00326">
    <property type="entry name" value="SH3"/>
    <property type="match status" value="2"/>
</dbReference>
<dbReference type="InterPro" id="IPR035549">
    <property type="entry name" value="Bem1/Scd2_SH3_2"/>
</dbReference>
<dbReference type="SMART" id="SM00312">
    <property type="entry name" value="PX"/>
    <property type="match status" value="1"/>
</dbReference>
<evidence type="ECO:0000259" key="6">
    <source>
        <dbReference type="PROSITE" id="PS50195"/>
    </source>
</evidence>
<dbReference type="InterPro" id="IPR035550">
    <property type="entry name" value="Bem1/Scd2_PX"/>
</dbReference>
<dbReference type="InterPro" id="IPR036871">
    <property type="entry name" value="PX_dom_sf"/>
</dbReference>
<dbReference type="OrthoDB" id="548867at2759"/>
<dbReference type="FunFam" id="3.30.1520.10:FF:000041">
    <property type="entry name" value="Protein kinase activator Bem1"/>
    <property type="match status" value="1"/>
</dbReference>
<dbReference type="PROSITE" id="PS51745">
    <property type="entry name" value="PB1"/>
    <property type="match status" value="1"/>
</dbReference>
<feature type="compositionally biased region" description="Low complexity" evidence="4">
    <location>
        <begin position="529"/>
        <end position="543"/>
    </location>
</feature>
<dbReference type="SUPFAM" id="SSF54277">
    <property type="entry name" value="CAD &amp; PB1 domains"/>
    <property type="match status" value="1"/>
</dbReference>
<dbReference type="Proteomes" id="UP000799771">
    <property type="component" value="Unassembled WGS sequence"/>
</dbReference>
<dbReference type="Gene3D" id="3.30.1520.10">
    <property type="entry name" value="Phox-like domain"/>
    <property type="match status" value="1"/>
</dbReference>
<dbReference type="GO" id="GO:1902494">
    <property type="term" value="C:catalytic complex"/>
    <property type="evidence" value="ECO:0007669"/>
    <property type="project" value="UniProtKB-ARBA"/>
</dbReference>
<dbReference type="InterPro" id="IPR035548">
    <property type="entry name" value="Bem1/Scd2_SH3_1"/>
</dbReference>
<dbReference type="GO" id="GO:0005938">
    <property type="term" value="C:cell cortex"/>
    <property type="evidence" value="ECO:0007669"/>
    <property type="project" value="UniProtKB-ARBA"/>
</dbReference>
<dbReference type="GO" id="GO:0030674">
    <property type="term" value="F:protein-macromolecule adaptor activity"/>
    <property type="evidence" value="ECO:0007669"/>
    <property type="project" value="TreeGrafter"/>
</dbReference>
<dbReference type="SUPFAM" id="SSF64268">
    <property type="entry name" value="PX domain"/>
    <property type="match status" value="1"/>
</dbReference>
<organism evidence="8 9">
    <name type="scientific">Dothidotthia symphoricarpi CBS 119687</name>
    <dbReference type="NCBI Taxonomy" id="1392245"/>
    <lineage>
        <taxon>Eukaryota</taxon>
        <taxon>Fungi</taxon>
        <taxon>Dikarya</taxon>
        <taxon>Ascomycota</taxon>
        <taxon>Pezizomycotina</taxon>
        <taxon>Dothideomycetes</taxon>
        <taxon>Pleosporomycetidae</taxon>
        <taxon>Pleosporales</taxon>
        <taxon>Dothidotthiaceae</taxon>
        <taxon>Dothidotthia</taxon>
    </lineage>
</organism>
<dbReference type="CDD" id="cd11879">
    <property type="entry name" value="SH3_Bem1p_2"/>
    <property type="match status" value="1"/>
</dbReference>
<feature type="region of interest" description="Disordered" evidence="4">
    <location>
        <begin position="363"/>
        <end position="392"/>
    </location>
</feature>
<dbReference type="Gene3D" id="2.30.30.40">
    <property type="entry name" value="SH3 Domains"/>
    <property type="match status" value="2"/>
</dbReference>
<dbReference type="InterPro" id="IPR053793">
    <property type="entry name" value="PB1-like"/>
</dbReference>
<evidence type="ECO:0000313" key="9">
    <source>
        <dbReference type="Proteomes" id="UP000799771"/>
    </source>
</evidence>
<keyword evidence="9" id="KW-1185">Reference proteome</keyword>
<evidence type="ECO:0000256" key="2">
    <source>
        <dbReference type="ARBA" id="ARBA00022737"/>
    </source>
</evidence>
<feature type="domain" description="PB1" evidence="7">
    <location>
        <begin position="614"/>
        <end position="698"/>
    </location>
</feature>
<feature type="region of interest" description="Disordered" evidence="4">
    <location>
        <begin position="528"/>
        <end position="609"/>
    </location>
</feature>
<dbReference type="Gene3D" id="3.10.20.90">
    <property type="entry name" value="Phosphatidylinositol 3-kinase Catalytic Subunit, Chain A, domain 1"/>
    <property type="match status" value="1"/>
</dbReference>
<feature type="compositionally biased region" description="Basic and acidic residues" evidence="4">
    <location>
        <begin position="161"/>
        <end position="172"/>
    </location>
</feature>
<sequence>MKSEKDTRPHHINLQPKDATAIVPPKKEEEGDRAEVEEGGGGSRRGEESDREQSPLSFWVLASHARPTHRPRASHCNPPSRTQAHATAADGCAPILQVIRALYDYTPAADSPNSGYLSFSQGDFLHVVGREDDTDWYEACNPLHNTRGLVPVSYFEPVGKTARDARDTRDVRASAGSVPARSSTQQHHSQPHDSGYQERLHSISSPGSAHSHGHSLSHSIASPSHPQNIMAQQLRMSQSGKTGAMVYGIVMYDFKAERPDELEAKEGEAIIVIAQSNPEWFVAKPITRLGGPGLIPVSFIEIRDMTTGQAVSDTQAAVTAAGVPKVEEWKKMAADYKNGSIPLGKLEQNSQQTLQQGMDRMSLGAKSQNGARSGSVSHSHSHSRNGSVAQPRSNTLAPIKACVPRYCFADDIFWFIIECQMEDGRHWELQRLYQDFYDLQIQLIETFPVEAGTSGSGQRTLPFMPGPVTYVTDNISNGRRANLDEYIKNLLNLGPHITRGDLVKGFFAPRQGDYEMDADVIAAENYRLSQQSGQSSNHSHGTSRQSSADHLQASMPAPAAPANYQSHQRGQSNASQMYPSNLNPPPQPQHQQHTPGHHHSASSATNAGTSSSSALKIKVWFEEDNCVVIRMPASLRYPDLYKKLKERRRLERPDEQDEDLLIEYKDEREQQFYPIECDEDLEVAVERNPKLVLSVTTPR</sequence>
<feature type="compositionally biased region" description="Low complexity" evidence="4">
    <location>
        <begin position="202"/>
        <end position="222"/>
    </location>
</feature>
<dbReference type="GO" id="GO:0043332">
    <property type="term" value="C:mating projection tip"/>
    <property type="evidence" value="ECO:0007669"/>
    <property type="project" value="TreeGrafter"/>
</dbReference>
<evidence type="ECO:0000259" key="5">
    <source>
        <dbReference type="PROSITE" id="PS50002"/>
    </source>
</evidence>
<name>A0A6A5ZYV2_9PLEO</name>
<evidence type="ECO:0000259" key="7">
    <source>
        <dbReference type="PROSITE" id="PS51745"/>
    </source>
</evidence>
<dbReference type="GO" id="GO:0051130">
    <property type="term" value="P:positive regulation of cellular component organization"/>
    <property type="evidence" value="ECO:0007669"/>
    <property type="project" value="UniProtKB-ARBA"/>
</dbReference>
<dbReference type="PRINTS" id="PR00499">
    <property type="entry name" value="P67PHOX"/>
</dbReference>
<evidence type="ECO:0000313" key="8">
    <source>
        <dbReference type="EMBL" id="KAF2124922.1"/>
    </source>
</evidence>
<dbReference type="InterPro" id="IPR001452">
    <property type="entry name" value="SH3_domain"/>
</dbReference>
<keyword evidence="1 3" id="KW-0728">SH3 domain</keyword>
<evidence type="ECO:0000256" key="4">
    <source>
        <dbReference type="SAM" id="MobiDB-lite"/>
    </source>
</evidence>
<gene>
    <name evidence="8" type="ORF">P153DRAFT_389781</name>
</gene>